<evidence type="ECO:0000256" key="2">
    <source>
        <dbReference type="ARBA" id="ARBA00022525"/>
    </source>
</evidence>
<evidence type="ECO:0000313" key="12">
    <source>
        <dbReference type="EMBL" id="KAG5853643.1"/>
    </source>
</evidence>
<evidence type="ECO:0000259" key="11">
    <source>
        <dbReference type="PROSITE" id="PS50287"/>
    </source>
</evidence>
<dbReference type="InterPro" id="IPR001190">
    <property type="entry name" value="SRCR"/>
</dbReference>
<dbReference type="EMBL" id="JAFIRN010000002">
    <property type="protein sequence ID" value="KAG5853643.1"/>
    <property type="molecule type" value="Genomic_DNA"/>
</dbReference>
<feature type="disulfide bond" evidence="8">
    <location>
        <begin position="55"/>
        <end position="119"/>
    </location>
</feature>
<feature type="chain" id="PRO_5039512512" description="SRCR domain-containing protein" evidence="9">
    <location>
        <begin position="22"/>
        <end position="569"/>
    </location>
</feature>
<evidence type="ECO:0000256" key="1">
    <source>
        <dbReference type="ARBA" id="ARBA00004498"/>
    </source>
</evidence>
<reference evidence="12" key="1">
    <citation type="submission" date="2021-01" db="EMBL/GenBank/DDBJ databases">
        <title>A chromosome-scale assembly of European eel, Anguilla anguilla.</title>
        <authorList>
            <person name="Henkel C."/>
            <person name="Jong-Raadsen S.A."/>
            <person name="Dufour S."/>
            <person name="Weltzien F.-A."/>
            <person name="Palstra A.P."/>
            <person name="Pelster B."/>
            <person name="Spaink H.P."/>
            <person name="Van Den Thillart G.E."/>
            <person name="Jansen H."/>
            <person name="Zahm M."/>
            <person name="Klopp C."/>
            <person name="Cedric C."/>
            <person name="Louis A."/>
            <person name="Berthelot C."/>
            <person name="Parey E."/>
            <person name="Roest Crollius H."/>
            <person name="Montfort J."/>
            <person name="Robinson-Rechavi M."/>
            <person name="Bucao C."/>
            <person name="Bouchez O."/>
            <person name="Gislard M."/>
            <person name="Lluch J."/>
            <person name="Milhes M."/>
            <person name="Lampietro C."/>
            <person name="Lopez Roques C."/>
            <person name="Donnadieu C."/>
            <person name="Braasch I."/>
            <person name="Desvignes T."/>
            <person name="Postlethwait J."/>
            <person name="Bobe J."/>
            <person name="Guiguen Y."/>
            <person name="Dirks R."/>
        </authorList>
    </citation>
    <scope>NUCLEOTIDE SEQUENCE</scope>
    <source>
        <strain evidence="12">Tag_6206</strain>
        <tissue evidence="12">Liver</tissue>
    </source>
</reference>
<feature type="domain" description="SRCR" evidence="11">
    <location>
        <begin position="30"/>
        <end position="130"/>
    </location>
</feature>
<dbReference type="Gene3D" id="3.30.710.10">
    <property type="entry name" value="Potassium Channel Kv1.1, Chain A"/>
    <property type="match status" value="1"/>
</dbReference>
<feature type="disulfide bond" evidence="8">
    <location>
        <begin position="99"/>
        <end position="109"/>
    </location>
</feature>
<dbReference type="FunFam" id="3.10.250.10:FF:000001">
    <property type="entry name" value="Lysyl oxidase 4 isoform X1"/>
    <property type="match status" value="1"/>
</dbReference>
<evidence type="ECO:0000256" key="7">
    <source>
        <dbReference type="ARBA" id="ARBA00023180"/>
    </source>
</evidence>
<dbReference type="InterPro" id="IPR011705">
    <property type="entry name" value="BACK"/>
</dbReference>
<evidence type="ECO:0000256" key="4">
    <source>
        <dbReference type="ARBA" id="ARBA00022729"/>
    </source>
</evidence>
<dbReference type="PROSITE" id="PS50097">
    <property type="entry name" value="BTB"/>
    <property type="match status" value="1"/>
</dbReference>
<dbReference type="Gene3D" id="3.10.250.10">
    <property type="entry name" value="SRCR-like domain"/>
    <property type="match status" value="1"/>
</dbReference>
<dbReference type="InterPro" id="IPR051481">
    <property type="entry name" value="BTB-POZ/Galectin-3-binding"/>
</dbReference>
<dbReference type="InterPro" id="IPR011333">
    <property type="entry name" value="SKP1/BTB/POZ_sf"/>
</dbReference>
<dbReference type="Pfam" id="PF00530">
    <property type="entry name" value="SRCR"/>
    <property type="match status" value="1"/>
</dbReference>
<proteinExistence type="predicted"/>
<keyword evidence="13" id="KW-1185">Reference proteome</keyword>
<sequence length="569" mass="63752">MWLRSLTPYLLAFSICLSARGYRPVQDERVRLVGGKHLAEGRVEVYHRGQWGTVCDDSWDEREARVVCRQLGFSGAQSAVPGGRYGQGSGPVWLDDLSCEGNESSLADCKFKGWGVTDCSHSEDAGVICERDRSLSNSQVYPLDHALKLSGFLGALFDSGRGCDFTVVVQSPGGEPGEDRVCTHRLVLSMHPKAPFLKAAQESQSYTMQVHRECRPYVTEFLRYLYTLQVDITVASAPCLHRLASGLGLEQLQEDSGRLFTWLLPQDPTFRGPVSLYSYAVESGDLALQETCLQYLAWNGRGLVESPAWGNLSQGVLAALLARSDLVVPDEGFVLRGLESWVRAQPDPPGSEAVASLLGAIRFPMISAEQLYDLCSTSDLYASHRSLFKSGTLEAYQFNLLPLAKLREHMEKRREQHSPRIYTATPWSLSFNFSTSQRSYGGYNQYGRYDQYSSYFQTPVHNSALFQREMVSWTTSLCRTRQECLNRGQRGDFAPAAWLTANTDLSRYRGSIRYSNKIVLSCAGEYVFHVQDFKDNIAQIATNSSTSPGYPCNDNQFFYRFVVSPQYVF</sequence>
<dbReference type="PANTHER" id="PTHR24410:SF16">
    <property type="entry name" value="GALECTIN-3-BINDING PROTEIN"/>
    <property type="match status" value="1"/>
</dbReference>
<keyword evidence="3" id="KW-0272">Extracellular matrix</keyword>
<dbReference type="SMART" id="SM00202">
    <property type="entry name" value="SR"/>
    <property type="match status" value="1"/>
</dbReference>
<dbReference type="GO" id="GO:0007155">
    <property type="term" value="P:cell adhesion"/>
    <property type="evidence" value="ECO:0007669"/>
    <property type="project" value="UniProtKB-KW"/>
</dbReference>
<dbReference type="SMART" id="SM00875">
    <property type="entry name" value="BACK"/>
    <property type="match status" value="1"/>
</dbReference>
<feature type="disulfide bond" evidence="8">
    <location>
        <begin position="68"/>
        <end position="129"/>
    </location>
</feature>
<dbReference type="GO" id="GO:0016020">
    <property type="term" value="C:membrane"/>
    <property type="evidence" value="ECO:0007669"/>
    <property type="project" value="InterPro"/>
</dbReference>
<feature type="domain" description="BTB" evidence="10">
    <location>
        <begin position="163"/>
        <end position="234"/>
    </location>
</feature>
<dbReference type="PRINTS" id="PR00258">
    <property type="entry name" value="SPERACTRCPTR"/>
</dbReference>
<dbReference type="AlphaFoldDB" id="A0A9D3MVH4"/>
<dbReference type="SUPFAM" id="SSF54695">
    <property type="entry name" value="POZ domain"/>
    <property type="match status" value="1"/>
</dbReference>
<evidence type="ECO:0000256" key="8">
    <source>
        <dbReference type="PROSITE-ProRule" id="PRU00196"/>
    </source>
</evidence>
<name>A0A9D3MVH4_ANGAN</name>
<organism evidence="12 13">
    <name type="scientific">Anguilla anguilla</name>
    <name type="common">European freshwater eel</name>
    <name type="synonym">Muraena anguilla</name>
    <dbReference type="NCBI Taxonomy" id="7936"/>
    <lineage>
        <taxon>Eukaryota</taxon>
        <taxon>Metazoa</taxon>
        <taxon>Chordata</taxon>
        <taxon>Craniata</taxon>
        <taxon>Vertebrata</taxon>
        <taxon>Euteleostomi</taxon>
        <taxon>Actinopterygii</taxon>
        <taxon>Neopterygii</taxon>
        <taxon>Teleostei</taxon>
        <taxon>Anguilliformes</taxon>
        <taxon>Anguillidae</taxon>
        <taxon>Anguilla</taxon>
    </lineage>
</organism>
<evidence type="ECO:0000256" key="3">
    <source>
        <dbReference type="ARBA" id="ARBA00022530"/>
    </source>
</evidence>
<comment type="caution">
    <text evidence="12">The sequence shown here is derived from an EMBL/GenBank/DDBJ whole genome shotgun (WGS) entry which is preliminary data.</text>
</comment>
<accession>A0A9D3MVH4</accession>
<dbReference type="InterPro" id="IPR036772">
    <property type="entry name" value="SRCR-like_dom_sf"/>
</dbReference>
<dbReference type="PROSITE" id="PS50287">
    <property type="entry name" value="SRCR_2"/>
    <property type="match status" value="1"/>
</dbReference>
<keyword evidence="6 8" id="KW-1015">Disulfide bond</keyword>
<dbReference type="Proteomes" id="UP001044222">
    <property type="component" value="Unassembled WGS sequence"/>
</dbReference>
<dbReference type="SUPFAM" id="SSF56487">
    <property type="entry name" value="SRCR-like"/>
    <property type="match status" value="1"/>
</dbReference>
<gene>
    <name evidence="12" type="ORF">ANANG_G00028170</name>
</gene>
<feature type="signal peptide" evidence="9">
    <location>
        <begin position="1"/>
        <end position="21"/>
    </location>
</feature>
<dbReference type="PROSITE" id="PS00420">
    <property type="entry name" value="SRCR_1"/>
    <property type="match status" value="1"/>
</dbReference>
<comment type="subcellular location">
    <subcellularLocation>
        <location evidence="1">Secreted</location>
        <location evidence="1">Extracellular space</location>
        <location evidence="1">Extracellular matrix</location>
    </subcellularLocation>
</comment>
<dbReference type="PANTHER" id="PTHR24410">
    <property type="entry name" value="HL07962P-RELATED"/>
    <property type="match status" value="1"/>
</dbReference>
<dbReference type="InterPro" id="IPR000210">
    <property type="entry name" value="BTB/POZ_dom"/>
</dbReference>
<keyword evidence="4 9" id="KW-0732">Signal</keyword>
<dbReference type="Pfam" id="PF07707">
    <property type="entry name" value="BACK"/>
    <property type="match status" value="1"/>
</dbReference>
<evidence type="ECO:0000259" key="10">
    <source>
        <dbReference type="PROSITE" id="PS50097"/>
    </source>
</evidence>
<dbReference type="Gene3D" id="1.25.40.420">
    <property type="match status" value="1"/>
</dbReference>
<evidence type="ECO:0000313" key="13">
    <source>
        <dbReference type="Proteomes" id="UP001044222"/>
    </source>
</evidence>
<protein>
    <recommendedName>
        <fullName evidence="14">SRCR domain-containing protein</fullName>
    </recommendedName>
</protein>
<keyword evidence="7" id="KW-0325">Glycoprotein</keyword>
<keyword evidence="2" id="KW-0964">Secreted</keyword>
<evidence type="ECO:0000256" key="6">
    <source>
        <dbReference type="ARBA" id="ARBA00023157"/>
    </source>
</evidence>
<keyword evidence="5" id="KW-0130">Cell adhesion</keyword>
<evidence type="ECO:0000256" key="5">
    <source>
        <dbReference type="ARBA" id="ARBA00022889"/>
    </source>
</evidence>
<evidence type="ECO:0008006" key="14">
    <source>
        <dbReference type="Google" id="ProtNLM"/>
    </source>
</evidence>
<evidence type="ECO:0000256" key="9">
    <source>
        <dbReference type="SAM" id="SignalP"/>
    </source>
</evidence>